<comment type="caution">
    <text evidence="1">The sequence shown here is derived from an EMBL/GenBank/DDBJ whole genome shotgun (WGS) entry which is preliminary data.</text>
</comment>
<dbReference type="GeneID" id="54333125"/>
<proteinExistence type="predicted"/>
<dbReference type="RefSeq" id="XP_033423016.1">
    <property type="nucleotide sequence ID" value="XM_033574998.1"/>
</dbReference>
<dbReference type="EMBL" id="QUQM01000005">
    <property type="protein sequence ID" value="KAA8643654.1"/>
    <property type="molecule type" value="Genomic_DNA"/>
</dbReference>
<protein>
    <submittedName>
        <fullName evidence="1">Uncharacterized protein</fullName>
    </submittedName>
</protein>
<dbReference type="AlphaFoldDB" id="A0A5M9MED4"/>
<gene>
    <name evidence="1" type="ORF">ATNIH1004_010423</name>
</gene>
<dbReference type="Proteomes" id="UP000324241">
    <property type="component" value="Unassembled WGS sequence"/>
</dbReference>
<organism evidence="1 2">
    <name type="scientific">Aspergillus tanneri</name>
    <dbReference type="NCBI Taxonomy" id="1220188"/>
    <lineage>
        <taxon>Eukaryota</taxon>
        <taxon>Fungi</taxon>
        <taxon>Dikarya</taxon>
        <taxon>Ascomycota</taxon>
        <taxon>Pezizomycotina</taxon>
        <taxon>Eurotiomycetes</taxon>
        <taxon>Eurotiomycetidae</taxon>
        <taxon>Eurotiales</taxon>
        <taxon>Aspergillaceae</taxon>
        <taxon>Aspergillus</taxon>
        <taxon>Aspergillus subgen. Circumdati</taxon>
    </lineage>
</organism>
<name>A0A5M9MED4_9EURO</name>
<evidence type="ECO:0000313" key="1">
    <source>
        <dbReference type="EMBL" id="KAA8643654.1"/>
    </source>
</evidence>
<sequence>MSKPYKPWTSSEERYLLKCGMAGMSQESLRSKYRQLLQGHGRRRRIRARRTIPVHLGARQLRQQRRTQYRIDCHSPGARTRPILRHILSKAIGKPKISTD</sequence>
<reference evidence="1 2" key="1">
    <citation type="submission" date="2019-08" db="EMBL/GenBank/DDBJ databases">
        <title>The genome sequence of a newly discovered highly antifungal drug resistant Aspergillus species, Aspergillus tanneri NIH 1004.</title>
        <authorList>
            <person name="Mounaud S."/>
            <person name="Singh I."/>
            <person name="Joardar V."/>
            <person name="Pakala S."/>
            <person name="Pakala S."/>
            <person name="Venepally P."/>
            <person name="Chung J.K."/>
            <person name="Losada L."/>
            <person name="Nierman W.C."/>
        </authorList>
    </citation>
    <scope>NUCLEOTIDE SEQUENCE [LARGE SCALE GENOMIC DNA]</scope>
    <source>
        <strain evidence="1 2">NIH1004</strain>
    </source>
</reference>
<accession>A0A5M9MED4</accession>
<evidence type="ECO:0000313" key="2">
    <source>
        <dbReference type="Proteomes" id="UP000324241"/>
    </source>
</evidence>